<feature type="region of interest" description="Disordered" evidence="2">
    <location>
        <begin position="300"/>
        <end position="330"/>
    </location>
</feature>
<comment type="caution">
    <text evidence="4">The sequence shown here is derived from an EMBL/GenBank/DDBJ whole genome shotgun (WGS) entry which is preliminary data.</text>
</comment>
<organism evidence="4 5">
    <name type="scientific">Nocardioides abyssi</name>
    <dbReference type="NCBI Taxonomy" id="3058370"/>
    <lineage>
        <taxon>Bacteria</taxon>
        <taxon>Bacillati</taxon>
        <taxon>Actinomycetota</taxon>
        <taxon>Actinomycetes</taxon>
        <taxon>Propionibacteriales</taxon>
        <taxon>Nocardioidaceae</taxon>
        <taxon>Nocardioides</taxon>
    </lineage>
</organism>
<dbReference type="PANTHER" id="PTHR43081">
    <property type="entry name" value="ADENYLATE CYCLASE, TERMINAL-DIFFERENTIATION SPECIFIC-RELATED"/>
    <property type="match status" value="1"/>
</dbReference>
<keyword evidence="5" id="KW-1185">Reference proteome</keyword>
<accession>A0ABT8ET31</accession>
<dbReference type="EC" id="4.6.1.-" evidence="4"/>
<dbReference type="CDD" id="cd07302">
    <property type="entry name" value="CHD"/>
    <property type="match status" value="1"/>
</dbReference>
<dbReference type="InterPro" id="IPR001054">
    <property type="entry name" value="A/G_cyclase"/>
</dbReference>
<dbReference type="Proteomes" id="UP001168537">
    <property type="component" value="Unassembled WGS sequence"/>
</dbReference>
<dbReference type="SUPFAM" id="SSF55073">
    <property type="entry name" value="Nucleotide cyclase"/>
    <property type="match status" value="1"/>
</dbReference>
<dbReference type="PANTHER" id="PTHR43081:SF1">
    <property type="entry name" value="ADENYLATE CYCLASE, TERMINAL-DIFFERENTIATION SPECIFIC"/>
    <property type="match status" value="1"/>
</dbReference>
<evidence type="ECO:0000256" key="2">
    <source>
        <dbReference type="SAM" id="MobiDB-lite"/>
    </source>
</evidence>
<name>A0ABT8ET31_9ACTN</name>
<keyword evidence="4" id="KW-0456">Lyase</keyword>
<dbReference type="Pfam" id="PF00211">
    <property type="entry name" value="Guanylate_cyc"/>
    <property type="match status" value="1"/>
</dbReference>
<sequence length="358" mass="38449">MADGAGGDRLDLTGAVEAVERFLLEEAPSLTRDDVLAQAGVDEAVAVELWRWLGFPQADHDDVAFTPLDVASLRQAVELVELGVLTDERQAALVRTWGRSFARLAEWQTTLLADVALEEGVDDPVARVAELATEVLPRVEALQSYVWRRHLVSAAGRLLAVDSPGSPAARLAVVFVDIVGYTSRSKSLDQAGLVGWLEGFESVCTDIAVEHGGRVIKNIGDEVLLVADDAEAAAAIALEMVDRGADDDDPFPQVRAGMAYGEVVSRLGDVFGPTVNIAARLTSLARPSTVLVDRGAFEALSGRSGTDDPEDGDGGDDRDARDAGASGDADEAAYRFRRVRRTSVKGYSRLQPWVLRRR</sequence>
<evidence type="ECO:0000256" key="1">
    <source>
        <dbReference type="ARBA" id="ARBA00005381"/>
    </source>
</evidence>
<comment type="similarity">
    <text evidence="1">Belongs to the adenylyl cyclase class-3 family.</text>
</comment>
<reference evidence="4" key="1">
    <citation type="submission" date="2023-06" db="EMBL/GenBank/DDBJ databases">
        <title>Draft genome sequence of Nocardioides sp. SOB72.</title>
        <authorList>
            <person name="Zhang G."/>
        </authorList>
    </citation>
    <scope>NUCLEOTIDE SEQUENCE</scope>
    <source>
        <strain evidence="4">SOB72</strain>
    </source>
</reference>
<dbReference type="RefSeq" id="WP_300960178.1">
    <property type="nucleotide sequence ID" value="NZ_JAUHJR010000002.1"/>
</dbReference>
<dbReference type="GO" id="GO:0016829">
    <property type="term" value="F:lyase activity"/>
    <property type="evidence" value="ECO:0007669"/>
    <property type="project" value="UniProtKB-KW"/>
</dbReference>
<dbReference type="InterPro" id="IPR050697">
    <property type="entry name" value="Adenylyl/Guanylyl_Cyclase_3/4"/>
</dbReference>
<evidence type="ECO:0000259" key="3">
    <source>
        <dbReference type="PROSITE" id="PS50125"/>
    </source>
</evidence>
<proteinExistence type="inferred from homology"/>
<gene>
    <name evidence="4" type="ORF">QWY29_07950</name>
</gene>
<dbReference type="EMBL" id="JAUHJR010000002">
    <property type="protein sequence ID" value="MDN4161285.1"/>
    <property type="molecule type" value="Genomic_DNA"/>
</dbReference>
<evidence type="ECO:0000313" key="5">
    <source>
        <dbReference type="Proteomes" id="UP001168537"/>
    </source>
</evidence>
<dbReference type="PROSITE" id="PS50125">
    <property type="entry name" value="GUANYLATE_CYCLASE_2"/>
    <property type="match status" value="1"/>
</dbReference>
<dbReference type="InterPro" id="IPR029787">
    <property type="entry name" value="Nucleotide_cyclase"/>
</dbReference>
<feature type="domain" description="Guanylate cyclase" evidence="3">
    <location>
        <begin position="172"/>
        <end position="282"/>
    </location>
</feature>
<dbReference type="SMART" id="SM00044">
    <property type="entry name" value="CYCc"/>
    <property type="match status" value="1"/>
</dbReference>
<protein>
    <submittedName>
        <fullName evidence="4">Adenylate/guanylate cyclase domain-containing protein</fullName>
        <ecNumber evidence="4">4.6.1.-</ecNumber>
    </submittedName>
</protein>
<evidence type="ECO:0000313" key="4">
    <source>
        <dbReference type="EMBL" id="MDN4161285.1"/>
    </source>
</evidence>
<dbReference type="Gene3D" id="3.30.70.1230">
    <property type="entry name" value="Nucleotide cyclase"/>
    <property type="match status" value="1"/>
</dbReference>